<reference evidence="2 3" key="1">
    <citation type="submission" date="2023-07" db="EMBL/GenBank/DDBJ databases">
        <title>Sorghum-associated microbial communities from plants grown in Nebraska, USA.</title>
        <authorList>
            <person name="Schachtman D."/>
        </authorList>
    </citation>
    <scope>NUCLEOTIDE SEQUENCE [LARGE SCALE GENOMIC DNA]</scope>
    <source>
        <strain evidence="2 3">BE240</strain>
    </source>
</reference>
<keyword evidence="3" id="KW-1185">Reference proteome</keyword>
<dbReference type="EMBL" id="JAVDWE010000004">
    <property type="protein sequence ID" value="MDR7094011.1"/>
    <property type="molecule type" value="Genomic_DNA"/>
</dbReference>
<dbReference type="PANTHER" id="PTHR43798">
    <property type="entry name" value="MONOACYLGLYCEROL LIPASE"/>
    <property type="match status" value="1"/>
</dbReference>
<dbReference type="PANTHER" id="PTHR43798:SF33">
    <property type="entry name" value="HYDROLASE, PUTATIVE (AFU_ORTHOLOGUE AFUA_2G14860)-RELATED"/>
    <property type="match status" value="1"/>
</dbReference>
<dbReference type="InterPro" id="IPR050266">
    <property type="entry name" value="AB_hydrolase_sf"/>
</dbReference>
<protein>
    <submittedName>
        <fullName evidence="2">Pimeloyl-ACP methyl ester carboxylesterase</fullName>
    </submittedName>
</protein>
<evidence type="ECO:0000313" key="3">
    <source>
        <dbReference type="Proteomes" id="UP001265550"/>
    </source>
</evidence>
<dbReference type="Proteomes" id="UP001265550">
    <property type="component" value="Unassembled WGS sequence"/>
</dbReference>
<gene>
    <name evidence="2" type="ORF">J2X09_001749</name>
</gene>
<comment type="caution">
    <text evidence="2">The sequence shown here is derived from an EMBL/GenBank/DDBJ whole genome shotgun (WGS) entry which is preliminary data.</text>
</comment>
<dbReference type="Gene3D" id="3.40.50.1820">
    <property type="entry name" value="alpha/beta hydrolase"/>
    <property type="match status" value="1"/>
</dbReference>
<dbReference type="Pfam" id="PF12697">
    <property type="entry name" value="Abhydrolase_6"/>
    <property type="match status" value="1"/>
</dbReference>
<organism evidence="2 3">
    <name type="scientific">Hydrogenophaga laconesensis</name>
    <dbReference type="NCBI Taxonomy" id="1805971"/>
    <lineage>
        <taxon>Bacteria</taxon>
        <taxon>Pseudomonadati</taxon>
        <taxon>Pseudomonadota</taxon>
        <taxon>Betaproteobacteria</taxon>
        <taxon>Burkholderiales</taxon>
        <taxon>Comamonadaceae</taxon>
        <taxon>Hydrogenophaga</taxon>
    </lineage>
</organism>
<evidence type="ECO:0000259" key="1">
    <source>
        <dbReference type="Pfam" id="PF12697"/>
    </source>
</evidence>
<accession>A0ABU1V980</accession>
<evidence type="ECO:0000313" key="2">
    <source>
        <dbReference type="EMBL" id="MDR7094011.1"/>
    </source>
</evidence>
<dbReference type="RefSeq" id="WP_204733266.1">
    <property type="nucleotide sequence ID" value="NZ_JAVDWE010000004.1"/>
</dbReference>
<dbReference type="PRINTS" id="PR00111">
    <property type="entry name" value="ABHYDROLASE"/>
</dbReference>
<name>A0ABU1V980_9BURK</name>
<dbReference type="SUPFAM" id="SSF53474">
    <property type="entry name" value="alpha/beta-Hydrolases"/>
    <property type="match status" value="1"/>
</dbReference>
<proteinExistence type="predicted"/>
<dbReference type="InterPro" id="IPR000073">
    <property type="entry name" value="AB_hydrolase_1"/>
</dbReference>
<feature type="domain" description="AB hydrolase-1" evidence="1">
    <location>
        <begin position="37"/>
        <end position="266"/>
    </location>
</feature>
<sequence length="272" mass="28214">MTPLQALASHPLRSIALADGARVSYREAGTAAEVTHVLLHGIGSASGSWVRQLDAAAKQRVLAWDAPGYGSSTPVKTDWPRADDYAERLWAWLDALQVQAPVTLVGHSLGALMAARATLLAPQRVQRLVLLSPAGGYGNAEPAVREQKLRDRLANLERLGPQGMANARAAAMLSPGAPTELVDAVRESMSQVIPAGYTQAARLLAHGTLAADLKQVRAPMAVASGSADGITTPASCQAVAQAAGVAWNDLGSVGHACPLEAPSAVNHLLGLN</sequence>
<dbReference type="InterPro" id="IPR029058">
    <property type="entry name" value="AB_hydrolase_fold"/>
</dbReference>